<keyword evidence="4" id="KW-1185">Reference proteome</keyword>
<keyword evidence="2" id="KW-0678">Repressor</keyword>
<comment type="function">
    <text evidence="2">Functions as a ribosomal silencing factor. Interacts with ribosomal protein uL14 (rplN), blocking formation of intersubunit bridge B8. Prevents association of the 30S and 50S ribosomal subunits and the formation of functional ribosomes, thus repressing translation.</text>
</comment>
<dbReference type="InterPro" id="IPR043519">
    <property type="entry name" value="NT_sf"/>
</dbReference>
<evidence type="ECO:0000313" key="4">
    <source>
        <dbReference type="Proteomes" id="UP001235840"/>
    </source>
</evidence>
<keyword evidence="2" id="KW-0810">Translation regulation</keyword>
<dbReference type="RefSeq" id="WP_307389290.1">
    <property type="nucleotide sequence ID" value="NZ_BAAADK010000009.1"/>
</dbReference>
<accession>A0ABT9VT26</accession>
<dbReference type="SUPFAM" id="SSF81301">
    <property type="entry name" value="Nucleotidyltransferase"/>
    <property type="match status" value="1"/>
</dbReference>
<dbReference type="InterPro" id="IPR004394">
    <property type="entry name" value="Iojap/RsfS/C7orf30"/>
</dbReference>
<dbReference type="HAMAP" id="MF_01477">
    <property type="entry name" value="Iojap_RsfS"/>
    <property type="match status" value="1"/>
</dbReference>
<name>A0ABT9VT26_9BACI</name>
<dbReference type="NCBIfam" id="TIGR00090">
    <property type="entry name" value="rsfS_iojap_ybeB"/>
    <property type="match status" value="1"/>
</dbReference>
<dbReference type="PANTHER" id="PTHR21043">
    <property type="entry name" value="IOJAP SUPERFAMILY ORTHOLOG"/>
    <property type="match status" value="1"/>
</dbReference>
<evidence type="ECO:0000256" key="2">
    <source>
        <dbReference type="HAMAP-Rule" id="MF_01477"/>
    </source>
</evidence>
<dbReference type="Pfam" id="PF02410">
    <property type="entry name" value="RsfS"/>
    <property type="match status" value="1"/>
</dbReference>
<protein>
    <recommendedName>
        <fullName evidence="2">Ribosomal silencing factor RsfS</fullName>
    </recommendedName>
</protein>
<comment type="subunit">
    <text evidence="2">Interacts with ribosomal protein uL14 (rplN).</text>
</comment>
<gene>
    <name evidence="2" type="primary">rsfS</name>
    <name evidence="3" type="ORF">J2S11_000028</name>
</gene>
<evidence type="ECO:0000313" key="3">
    <source>
        <dbReference type="EMBL" id="MDQ0164129.1"/>
    </source>
</evidence>
<keyword evidence="2" id="KW-0963">Cytoplasm</keyword>
<dbReference type="PANTHER" id="PTHR21043:SF0">
    <property type="entry name" value="MITOCHONDRIAL ASSEMBLY OF RIBOSOMAL LARGE SUBUNIT PROTEIN 1"/>
    <property type="match status" value="1"/>
</dbReference>
<comment type="caution">
    <text evidence="3">The sequence shown here is derived from an EMBL/GenBank/DDBJ whole genome shotgun (WGS) entry which is preliminary data.</text>
</comment>
<reference evidence="3 4" key="1">
    <citation type="submission" date="2023-07" db="EMBL/GenBank/DDBJ databases">
        <title>Genomic Encyclopedia of Type Strains, Phase IV (KMG-IV): sequencing the most valuable type-strain genomes for metagenomic binning, comparative biology and taxonomic classification.</title>
        <authorList>
            <person name="Goeker M."/>
        </authorList>
    </citation>
    <scope>NUCLEOTIDE SEQUENCE [LARGE SCALE GENOMIC DNA]</scope>
    <source>
        <strain evidence="3 4">DSM 12751</strain>
    </source>
</reference>
<dbReference type="Gene3D" id="3.30.460.10">
    <property type="entry name" value="Beta Polymerase, domain 2"/>
    <property type="match status" value="1"/>
</dbReference>
<organism evidence="3 4">
    <name type="scientific">Caldalkalibacillus horti</name>
    <dbReference type="NCBI Taxonomy" id="77523"/>
    <lineage>
        <taxon>Bacteria</taxon>
        <taxon>Bacillati</taxon>
        <taxon>Bacillota</taxon>
        <taxon>Bacilli</taxon>
        <taxon>Bacillales</taxon>
        <taxon>Bacillaceae</taxon>
        <taxon>Caldalkalibacillus</taxon>
    </lineage>
</organism>
<sequence>MNVNEVLSMVIHATEEKKGHDPVILNIQGLSVVADYFVICHGNSETQVQSIAKEIREKAFELGLDPKPMEGFDEARWVLLDLGDVVAHIFHREEREYYHLEKLWTDAERIEVENVR</sequence>
<comment type="subcellular location">
    <subcellularLocation>
        <location evidence="2">Cytoplasm</location>
    </subcellularLocation>
</comment>
<evidence type="ECO:0000256" key="1">
    <source>
        <dbReference type="ARBA" id="ARBA00010574"/>
    </source>
</evidence>
<proteinExistence type="inferred from homology"/>
<dbReference type="Proteomes" id="UP001235840">
    <property type="component" value="Unassembled WGS sequence"/>
</dbReference>
<comment type="similarity">
    <text evidence="1 2">Belongs to the Iojap/RsfS family.</text>
</comment>
<dbReference type="EMBL" id="JAUSTY010000001">
    <property type="protein sequence ID" value="MDQ0164129.1"/>
    <property type="molecule type" value="Genomic_DNA"/>
</dbReference>